<dbReference type="SUPFAM" id="SSF55073">
    <property type="entry name" value="Nucleotide cyclase"/>
    <property type="match status" value="1"/>
</dbReference>
<reference evidence="3 4" key="1">
    <citation type="journal article" date="2014" name="Appl. Environ. Microbiol.">
        <title>Elucidation of insertion elements encoded on plasmids and in vitro construction of shuttle vectors from the toxic cyanobacterium Planktothrix.</title>
        <authorList>
            <person name="Christiansen G."/>
            <person name="Goesmann A."/>
            <person name="Kurmayer R."/>
        </authorList>
    </citation>
    <scope>NUCLEOTIDE SEQUENCE [LARGE SCALE GENOMIC DNA]</scope>
    <source>
        <strain evidence="3 4">NIVA-CYA 126/8</strain>
    </source>
</reference>
<dbReference type="EMBL" id="CM002803">
    <property type="protein sequence ID" value="KEI68661.1"/>
    <property type="molecule type" value="Genomic_DNA"/>
</dbReference>
<dbReference type="SMART" id="SM00267">
    <property type="entry name" value="GGDEF"/>
    <property type="match status" value="1"/>
</dbReference>
<dbReference type="AlphaFoldDB" id="A0A073CKH5"/>
<sequence>MLSPKKMLPKNTLIFPDRPLALDSPFYISRSPSEELAYTELEKSGSLLRVTAPRKMGKSSLMLRLIDYAETLGYRTVLINFLQVDQEIFENSDKFLRWLCINVARQLKLEPKLEDYWDEDMGSKVSCTLYFELYIFPQINCPLFLVFNELNIVFEHTNITQNFLPLIRFWYEQSRHNQTWKNIHLFLVQSTEFYVSLNINQSPFNIGLSIELPPFTVNQVQNLAERYHLNFSDPQIQKLTHLVGGHPYLLHLAIYHLANNLISLEDLLKKAPTLEGIYKEHLQSIWLILHKKPELAIAMQRVATSKIDIQLEPIIAYQLYSLNLVDFNENYCTPSCELYRLYFSTQILSENHNTPINLKQLQEENKLLKSLVYIDTLTQVFNRREFDRSVDIEWKRMMREIAPLSLILCDIDHFKIYNDTYGHQAGDHCLKAVAQAIRDMVRRPGDMVARYGGEEFVIVLPQTDAKGAMYIAESVRENINALALPFKTDKLPNRRVPIITISLGVATAIPGVDAINIETLFSATDQALYKAKRNGRDQVKLSSFLRFQY</sequence>
<dbReference type="eggNOG" id="COG3706">
    <property type="taxonomic scope" value="Bacteria"/>
</dbReference>
<dbReference type="Pfam" id="PF14516">
    <property type="entry name" value="AAA_35"/>
    <property type="match status" value="1"/>
</dbReference>
<evidence type="ECO:0000259" key="1">
    <source>
        <dbReference type="PROSITE" id="PS50887"/>
    </source>
</evidence>
<accession>A0A073CKH5</accession>
<dbReference type="GO" id="GO:0043709">
    <property type="term" value="P:cell adhesion involved in single-species biofilm formation"/>
    <property type="evidence" value="ECO:0007669"/>
    <property type="project" value="TreeGrafter"/>
</dbReference>
<dbReference type="InterPro" id="IPR043128">
    <property type="entry name" value="Rev_trsase/Diguanyl_cyclase"/>
</dbReference>
<dbReference type="CDD" id="cd01949">
    <property type="entry name" value="GGDEF"/>
    <property type="match status" value="1"/>
</dbReference>
<dbReference type="FunFam" id="3.30.70.270:FF:000001">
    <property type="entry name" value="Diguanylate cyclase domain protein"/>
    <property type="match status" value="1"/>
</dbReference>
<name>A0A073CKH5_PLAA1</name>
<dbReference type="PANTHER" id="PTHR45138:SF9">
    <property type="entry name" value="DIGUANYLATE CYCLASE DGCM-RELATED"/>
    <property type="match status" value="1"/>
</dbReference>
<dbReference type="HOGENOM" id="CLU_025995_0_0_3"/>
<evidence type="ECO:0000313" key="2">
    <source>
        <dbReference type="EMBL" id="AQY60455.1"/>
    </source>
</evidence>
<dbReference type="GO" id="GO:0005886">
    <property type="term" value="C:plasma membrane"/>
    <property type="evidence" value="ECO:0007669"/>
    <property type="project" value="TreeGrafter"/>
</dbReference>
<dbReference type="Pfam" id="PF00990">
    <property type="entry name" value="GGDEF"/>
    <property type="match status" value="1"/>
</dbReference>
<reference evidence="2" key="2">
    <citation type="journal article" date="2017" name="Front. Microbiol.">
        <title>Evolution of Anabaenopeptin Peptide Structural Variability in the Cyanobacterium Planktothrix.</title>
        <authorList>
            <person name="Entfellner E."/>
            <person name="Frei M."/>
            <person name="Christiansen G."/>
            <person name="Deng L."/>
            <person name="Blom J."/>
            <person name="Kurmayer R."/>
        </authorList>
    </citation>
    <scope>NUCLEOTIDE SEQUENCE</scope>
    <source>
        <strain evidence="2">NIVA-CYA 126/8</strain>
    </source>
</reference>
<dbReference type="EMBL" id="KU665237">
    <property type="protein sequence ID" value="AQY60455.1"/>
    <property type="molecule type" value="Genomic_DNA"/>
</dbReference>
<dbReference type="GO" id="GO:0052621">
    <property type="term" value="F:diguanylate cyclase activity"/>
    <property type="evidence" value="ECO:0007669"/>
    <property type="project" value="TreeGrafter"/>
</dbReference>
<dbReference type="GO" id="GO:0008984">
    <property type="term" value="F:protein-glutamate methylesterase activity"/>
    <property type="evidence" value="ECO:0007669"/>
    <property type="project" value="UniProtKB-EC"/>
</dbReference>
<organism evidence="3 4">
    <name type="scientific">Planktothrix agardhii (strain NIVA-CYA 126/8)</name>
    <dbReference type="NCBI Taxonomy" id="388467"/>
    <lineage>
        <taxon>Bacteria</taxon>
        <taxon>Bacillati</taxon>
        <taxon>Cyanobacteriota</taxon>
        <taxon>Cyanophyceae</taxon>
        <taxon>Oscillatoriophycideae</taxon>
        <taxon>Oscillatoriales</taxon>
        <taxon>Microcoleaceae</taxon>
        <taxon>Planktothrix</taxon>
    </lineage>
</organism>
<gene>
    <name evidence="2" type="primary">NC126_4215</name>
    <name evidence="3" type="ORF">A19Y_3934</name>
</gene>
<feature type="domain" description="GGDEF" evidence="1">
    <location>
        <begin position="402"/>
        <end position="544"/>
    </location>
</feature>
<dbReference type="GO" id="GO:1902201">
    <property type="term" value="P:negative regulation of bacterial-type flagellum-dependent cell motility"/>
    <property type="evidence" value="ECO:0007669"/>
    <property type="project" value="TreeGrafter"/>
</dbReference>
<dbReference type="PANTHER" id="PTHR45138">
    <property type="entry name" value="REGULATORY COMPONENTS OF SENSORY TRANSDUCTION SYSTEM"/>
    <property type="match status" value="1"/>
</dbReference>
<dbReference type="InterPro" id="IPR029787">
    <property type="entry name" value="Nucleotide_cyclase"/>
</dbReference>
<keyword evidence="4" id="KW-1185">Reference proteome</keyword>
<keyword evidence="3" id="KW-0378">Hydrolase</keyword>
<dbReference type="InterPro" id="IPR000160">
    <property type="entry name" value="GGDEF_dom"/>
</dbReference>
<dbReference type="NCBIfam" id="TIGR00254">
    <property type="entry name" value="GGDEF"/>
    <property type="match status" value="1"/>
</dbReference>
<dbReference type="Gene3D" id="3.30.70.270">
    <property type="match status" value="1"/>
</dbReference>
<dbReference type="Gene3D" id="3.40.50.300">
    <property type="entry name" value="P-loop containing nucleotide triphosphate hydrolases"/>
    <property type="match status" value="1"/>
</dbReference>
<dbReference type="InterPro" id="IPR027417">
    <property type="entry name" value="P-loop_NTPase"/>
</dbReference>
<evidence type="ECO:0000313" key="4">
    <source>
        <dbReference type="Proteomes" id="UP000027395"/>
    </source>
</evidence>
<dbReference type="STRING" id="388467.A19Y_3934"/>
<protein>
    <submittedName>
        <fullName evidence="3">Response regulator</fullName>
        <ecNumber evidence="3">3.1.1.61</ecNumber>
    </submittedName>
</protein>
<evidence type="ECO:0000313" key="3">
    <source>
        <dbReference type="EMBL" id="KEI68661.1"/>
    </source>
</evidence>
<dbReference type="InterPro" id="IPR050469">
    <property type="entry name" value="Diguanylate_Cyclase"/>
</dbReference>
<proteinExistence type="predicted"/>
<dbReference type="EC" id="3.1.1.61" evidence="3"/>
<dbReference type="SUPFAM" id="SSF52540">
    <property type="entry name" value="P-loop containing nucleoside triphosphate hydrolases"/>
    <property type="match status" value="1"/>
</dbReference>
<dbReference type="PROSITE" id="PS50887">
    <property type="entry name" value="GGDEF"/>
    <property type="match status" value="1"/>
</dbReference>
<dbReference type="PATRIC" id="fig|388467.6.peg.3876"/>
<dbReference type="Proteomes" id="UP000027395">
    <property type="component" value="Chromosome"/>
</dbReference>